<organism evidence="3 4">
    <name type="scientific">Pyrus ussuriensis x Pyrus communis</name>
    <dbReference type="NCBI Taxonomy" id="2448454"/>
    <lineage>
        <taxon>Eukaryota</taxon>
        <taxon>Viridiplantae</taxon>
        <taxon>Streptophyta</taxon>
        <taxon>Embryophyta</taxon>
        <taxon>Tracheophyta</taxon>
        <taxon>Spermatophyta</taxon>
        <taxon>Magnoliopsida</taxon>
        <taxon>eudicotyledons</taxon>
        <taxon>Gunneridae</taxon>
        <taxon>Pentapetalae</taxon>
        <taxon>rosids</taxon>
        <taxon>fabids</taxon>
        <taxon>Rosales</taxon>
        <taxon>Rosaceae</taxon>
        <taxon>Amygdaloideae</taxon>
        <taxon>Maleae</taxon>
        <taxon>Pyrus</taxon>
    </lineage>
</organism>
<comment type="caution">
    <text evidence="3">The sequence shown here is derived from an EMBL/GenBank/DDBJ whole genome shotgun (WGS) entry which is preliminary data.</text>
</comment>
<evidence type="ECO:0000256" key="1">
    <source>
        <dbReference type="ARBA" id="ARBA00006941"/>
    </source>
</evidence>
<dbReference type="PANTHER" id="PTHR11740:SF26">
    <property type="entry name" value="CASEIN KINASE II SUBUNIT BETA"/>
    <property type="match status" value="1"/>
</dbReference>
<dbReference type="Pfam" id="PF01214">
    <property type="entry name" value="CK_II_beta"/>
    <property type="match status" value="1"/>
</dbReference>
<dbReference type="SMART" id="SM01085">
    <property type="entry name" value="CK_II_beta"/>
    <property type="match status" value="1"/>
</dbReference>
<reference evidence="3 4" key="1">
    <citation type="submission" date="2019-09" db="EMBL/GenBank/DDBJ databases">
        <authorList>
            <person name="Ou C."/>
        </authorList>
    </citation>
    <scope>NUCLEOTIDE SEQUENCE [LARGE SCALE GENOMIC DNA]</scope>
    <source>
        <strain evidence="3">S2</strain>
        <tissue evidence="3">Leaf</tissue>
    </source>
</reference>
<dbReference type="EMBL" id="SMOL01000768">
    <property type="protein sequence ID" value="KAB2598398.1"/>
    <property type="molecule type" value="Genomic_DNA"/>
</dbReference>
<dbReference type="SUPFAM" id="SSF57798">
    <property type="entry name" value="Casein kinase II beta subunit"/>
    <property type="match status" value="1"/>
</dbReference>
<comment type="function">
    <text evidence="2">Plays a complex role in regulating the basal catalytic activity of the alpha subunit.</text>
</comment>
<dbReference type="Gene3D" id="2.20.25.20">
    <property type="match status" value="1"/>
</dbReference>
<keyword evidence="3" id="KW-0418">Kinase</keyword>
<sequence>MPKNHRGVIRSRSEPALNPSRLRDKALAPSTSLAANPNDIDTFYDQGKFQFHTHYSTFMHACIIPQYSQESADTSCKDSEVRCYDDEDASWISWFCNQKGNEFFCEVDDDYILDDFNRSGLRNHVTFYDYALDLILDVESSNDGFTDEEQNNLIESAAEMLYGLIHARYIATNKGLSAMSEKYRNYDFGRCPRVNCNKQRCLPVGQSDIPRLSTVQIYCPKCEDIYPPQSRHQEQIDGAYFGTTFPHLFFLTYGHLKPQKAIQNYVPRIYGFKVCNE</sequence>
<dbReference type="InterPro" id="IPR035991">
    <property type="entry name" value="Casein_kinase_II_beta-like"/>
</dbReference>
<dbReference type="Gene3D" id="1.10.1820.10">
    <property type="entry name" value="protein kinase ck2 holoenzyme, chain C, domain 1"/>
    <property type="match status" value="1"/>
</dbReference>
<dbReference type="FunFam" id="2.20.25.20:FF:000001">
    <property type="entry name" value="Casein kinase II subunit beta"/>
    <property type="match status" value="1"/>
</dbReference>
<dbReference type="GO" id="GO:0019887">
    <property type="term" value="F:protein kinase regulator activity"/>
    <property type="evidence" value="ECO:0007669"/>
    <property type="project" value="InterPro"/>
</dbReference>
<keyword evidence="4" id="KW-1185">Reference proteome</keyword>
<dbReference type="Proteomes" id="UP000327157">
    <property type="component" value="Chromosome 1"/>
</dbReference>
<dbReference type="InterPro" id="IPR016149">
    <property type="entry name" value="Casein_kin_II_reg-sub_N"/>
</dbReference>
<keyword evidence="3" id="KW-0808">Transferase</keyword>
<comment type="similarity">
    <text evidence="1 2">Belongs to the casein kinase 2 subunit beta family.</text>
</comment>
<dbReference type="InterPro" id="IPR000704">
    <property type="entry name" value="Casein_kinase_II_reg-sub"/>
</dbReference>
<dbReference type="GO" id="GO:0005737">
    <property type="term" value="C:cytoplasm"/>
    <property type="evidence" value="ECO:0007669"/>
    <property type="project" value="TreeGrafter"/>
</dbReference>
<accession>A0A5N5F5R7</accession>
<dbReference type="PRINTS" id="PR00472">
    <property type="entry name" value="CASNKINASEII"/>
</dbReference>
<dbReference type="GO" id="GO:0005956">
    <property type="term" value="C:protein kinase CK2 complex"/>
    <property type="evidence" value="ECO:0007669"/>
    <property type="project" value="UniProtKB-UniRule"/>
</dbReference>
<gene>
    <name evidence="3" type="ORF">D8674_001318</name>
</gene>
<reference evidence="3 4" key="3">
    <citation type="submission" date="2019-11" db="EMBL/GenBank/DDBJ databases">
        <title>A de novo genome assembly of a pear dwarfing rootstock.</title>
        <authorList>
            <person name="Wang F."/>
            <person name="Wang J."/>
            <person name="Li S."/>
            <person name="Zhang Y."/>
            <person name="Fang M."/>
            <person name="Ma L."/>
            <person name="Zhao Y."/>
            <person name="Jiang S."/>
        </authorList>
    </citation>
    <scope>NUCLEOTIDE SEQUENCE [LARGE SCALE GENOMIC DNA]</scope>
    <source>
        <strain evidence="3">S2</strain>
        <tissue evidence="3">Leaf</tissue>
    </source>
</reference>
<dbReference type="PANTHER" id="PTHR11740">
    <property type="entry name" value="CASEIN KINASE II SUBUNIT BETA"/>
    <property type="match status" value="1"/>
</dbReference>
<dbReference type="FunFam" id="1.10.1820.10:FF:000005">
    <property type="entry name" value="Casein kinase II subunit beta"/>
    <property type="match status" value="1"/>
</dbReference>
<dbReference type="GO" id="GO:0016301">
    <property type="term" value="F:kinase activity"/>
    <property type="evidence" value="ECO:0007669"/>
    <property type="project" value="UniProtKB-KW"/>
</dbReference>
<evidence type="ECO:0000256" key="2">
    <source>
        <dbReference type="RuleBase" id="RU361268"/>
    </source>
</evidence>
<dbReference type="OrthoDB" id="3971593at2759"/>
<proteinExistence type="inferred from homology"/>
<reference evidence="4" key="2">
    <citation type="submission" date="2019-10" db="EMBL/GenBank/DDBJ databases">
        <title>A de novo genome assembly of a pear dwarfing rootstock.</title>
        <authorList>
            <person name="Wang F."/>
            <person name="Wang J."/>
            <person name="Li S."/>
            <person name="Zhang Y."/>
            <person name="Fang M."/>
            <person name="Ma L."/>
            <person name="Zhao Y."/>
            <person name="Jiang S."/>
        </authorList>
    </citation>
    <scope>NUCLEOTIDE SEQUENCE [LARGE SCALE GENOMIC DNA]</scope>
</reference>
<evidence type="ECO:0000313" key="3">
    <source>
        <dbReference type="EMBL" id="KAB2598398.1"/>
    </source>
</evidence>
<dbReference type="AlphaFoldDB" id="A0A5N5F5R7"/>
<protein>
    <recommendedName>
        <fullName evidence="2">Casein kinase II subunit beta</fullName>
        <shortName evidence="2">CK II beta</shortName>
    </recommendedName>
</protein>
<name>A0A5N5F5R7_9ROSA</name>
<evidence type="ECO:0000313" key="4">
    <source>
        <dbReference type="Proteomes" id="UP000327157"/>
    </source>
</evidence>
<comment type="subunit">
    <text evidence="2">Tetramer of two alpha and two beta subunits.</text>
</comment>